<evidence type="ECO:0000259" key="1">
    <source>
        <dbReference type="Pfam" id="PF03793"/>
    </source>
</evidence>
<dbReference type="EMBL" id="JBJYXY010000001">
    <property type="protein sequence ID" value="MFN2974387.1"/>
    <property type="molecule type" value="Genomic_DNA"/>
</dbReference>
<evidence type="ECO:0000313" key="3">
    <source>
        <dbReference type="Proteomes" id="UP001634747"/>
    </source>
</evidence>
<gene>
    <name evidence="2" type="ORF">ACK2TP_01295</name>
</gene>
<protein>
    <submittedName>
        <fullName evidence="2">Type VI secretion system baseplate subunit TssG</fullName>
    </submittedName>
</protein>
<reference evidence="2 3" key="1">
    <citation type="submission" date="2024-12" db="EMBL/GenBank/DDBJ databases">
        <authorList>
            <person name="Lee Y."/>
        </authorList>
    </citation>
    <scope>NUCLEOTIDE SEQUENCE [LARGE SCALE GENOMIC DNA]</scope>
    <source>
        <strain evidence="2 3">03SUJ4</strain>
    </source>
</reference>
<dbReference type="InterPro" id="IPR010732">
    <property type="entry name" value="T6SS_TssG-like"/>
</dbReference>
<organism evidence="2 3">
    <name type="scientific">Terriglobus aquaticus</name>
    <dbReference type="NCBI Taxonomy" id="940139"/>
    <lineage>
        <taxon>Bacteria</taxon>
        <taxon>Pseudomonadati</taxon>
        <taxon>Acidobacteriota</taxon>
        <taxon>Terriglobia</taxon>
        <taxon>Terriglobales</taxon>
        <taxon>Acidobacteriaceae</taxon>
        <taxon>Terriglobus</taxon>
    </lineage>
</organism>
<dbReference type="CDD" id="cd06577">
    <property type="entry name" value="PASTA_pknB"/>
    <property type="match status" value="1"/>
</dbReference>
<dbReference type="Gene3D" id="3.30.10.20">
    <property type="match status" value="1"/>
</dbReference>
<accession>A0ABW9KFS8</accession>
<dbReference type="InterPro" id="IPR005543">
    <property type="entry name" value="PASTA_dom"/>
</dbReference>
<dbReference type="Pfam" id="PF06996">
    <property type="entry name" value="T6SS_TssG"/>
    <property type="match status" value="1"/>
</dbReference>
<keyword evidence="3" id="KW-1185">Reference proteome</keyword>
<dbReference type="Pfam" id="PF03793">
    <property type="entry name" value="PASTA"/>
    <property type="match status" value="1"/>
</dbReference>
<evidence type="ECO:0000313" key="2">
    <source>
        <dbReference type="EMBL" id="MFN2974387.1"/>
    </source>
</evidence>
<dbReference type="Proteomes" id="UP001634747">
    <property type="component" value="Unassembled WGS sequence"/>
</dbReference>
<sequence length="350" mass="38812">MEQLIAESKLDSTPVPWPAMPALALGKHSHHHTIHSALATLEALGVGAHRISVERTGREAVEAGTVVRQEPAPGTPLRPHTAVRLRVAGLGFSHALPVGMWDSGGEREMGTRELLEGLDDPLEKLKHWFHEGAPLFRISPDDPTACARWLRLFGVEPQEWPRSLWYTLATLVAKLPLLSCTEQGCAFVLKTVLGLPVEQFRYRQNWSALPGEMRSGLGKRSSRLGVDLLLGDTVEEPATLEIHLGPLALDRYEYFAETAEGKQILRRLLEWIVPVSTRTELRWSVLDRNRAPQLGVRDGNSRLGINTHMGGRLGEQQPQTWFAESDSAVDVQDLEATQDREQPSAGVLQL</sequence>
<feature type="domain" description="PASTA" evidence="1">
    <location>
        <begin position="33"/>
        <end position="88"/>
    </location>
</feature>
<dbReference type="PANTHER" id="PTHR35564">
    <property type="match status" value="1"/>
</dbReference>
<name>A0ABW9KFS8_9BACT</name>
<dbReference type="PANTHER" id="PTHR35564:SF4">
    <property type="entry name" value="CYTOPLASMIC PROTEIN"/>
    <property type="match status" value="1"/>
</dbReference>
<proteinExistence type="predicted"/>
<dbReference type="RefSeq" id="WP_263414048.1">
    <property type="nucleotide sequence ID" value="NZ_BAABBH010000001.1"/>
</dbReference>
<comment type="caution">
    <text evidence="2">The sequence shown here is derived from an EMBL/GenBank/DDBJ whole genome shotgun (WGS) entry which is preliminary data.</text>
</comment>